<feature type="signal peptide" evidence="2">
    <location>
        <begin position="1"/>
        <end position="20"/>
    </location>
</feature>
<organism evidence="4 5">
    <name type="scientific">Aquimarina amphilecti</name>
    <dbReference type="NCBI Taxonomy" id="1038014"/>
    <lineage>
        <taxon>Bacteria</taxon>
        <taxon>Pseudomonadati</taxon>
        <taxon>Bacteroidota</taxon>
        <taxon>Flavobacteriia</taxon>
        <taxon>Flavobacteriales</taxon>
        <taxon>Flavobacteriaceae</taxon>
        <taxon>Aquimarina</taxon>
    </lineage>
</organism>
<dbReference type="InterPro" id="IPR026444">
    <property type="entry name" value="Secre_tail"/>
</dbReference>
<proteinExistence type="predicted"/>
<dbReference type="NCBIfam" id="TIGR04183">
    <property type="entry name" value="Por_Secre_tail"/>
    <property type="match status" value="1"/>
</dbReference>
<accession>A0A1H7SKT2</accession>
<evidence type="ECO:0000256" key="1">
    <source>
        <dbReference type="ARBA" id="ARBA00022729"/>
    </source>
</evidence>
<dbReference type="EMBL" id="FOAB01000005">
    <property type="protein sequence ID" value="SEL73123.1"/>
    <property type="molecule type" value="Genomic_DNA"/>
</dbReference>
<reference evidence="5" key="1">
    <citation type="submission" date="2016-10" db="EMBL/GenBank/DDBJ databases">
        <authorList>
            <person name="Varghese N."/>
            <person name="Submissions S."/>
        </authorList>
    </citation>
    <scope>NUCLEOTIDE SEQUENCE [LARGE SCALE GENOMIC DNA]</scope>
    <source>
        <strain evidence="5">DSM 25232 / NCIMB 14723 / 92V</strain>
    </source>
</reference>
<feature type="domain" description="Secretion system C-terminal sorting" evidence="3">
    <location>
        <begin position="86"/>
        <end position="152"/>
    </location>
</feature>
<dbReference type="AlphaFoldDB" id="A0A1H7SKT2"/>
<evidence type="ECO:0000313" key="5">
    <source>
        <dbReference type="Proteomes" id="UP000198521"/>
    </source>
</evidence>
<dbReference type="STRING" id="1038014.SAMN04487910_3205"/>
<name>A0A1H7SKT2_AQUAM</name>
<feature type="chain" id="PRO_5011525399" evidence="2">
    <location>
        <begin position="21"/>
        <end position="161"/>
    </location>
</feature>
<protein>
    <submittedName>
        <fullName evidence="4">Por secretion system C-terminal sorting domain-containing protein</fullName>
    </submittedName>
</protein>
<evidence type="ECO:0000259" key="3">
    <source>
        <dbReference type="Pfam" id="PF18962"/>
    </source>
</evidence>
<evidence type="ECO:0000313" key="4">
    <source>
        <dbReference type="EMBL" id="SEL73123.1"/>
    </source>
</evidence>
<keyword evidence="1 2" id="KW-0732">Signal</keyword>
<dbReference type="OrthoDB" id="1446649at2"/>
<evidence type="ECO:0000256" key="2">
    <source>
        <dbReference type="SAM" id="SignalP"/>
    </source>
</evidence>
<gene>
    <name evidence="4" type="ORF">SAMN04487910_3205</name>
</gene>
<dbReference type="Pfam" id="PF18962">
    <property type="entry name" value="Por_Secre_tail"/>
    <property type="match status" value="1"/>
</dbReference>
<dbReference type="RefSeq" id="WP_091410280.1">
    <property type="nucleotide sequence ID" value="NZ_FOAB01000005.1"/>
</dbReference>
<dbReference type="Proteomes" id="UP000198521">
    <property type="component" value="Unassembled WGS sequence"/>
</dbReference>
<sequence>MKTISTFLMVWIVMATQAQSIDISVISNAGGTESNTSNILSFTIGETFTETISNSQSIDQGFWSGIGSLNQLSTEEFLTNIGVIRIHPNPVSDFFTISIPDINNYTISLYNLNGQEVITKEVNATLIGHQINISSLAQGTYILRLSIPETNENKVFKIIKK</sequence>
<keyword evidence="5" id="KW-1185">Reference proteome</keyword>